<sequence length="136" mass="14394">MSTSRSPAASTASTASSDWSDLFPTRPDAPPLRIVLHAPTPGALARARSNLANLRQDRPDAEVRIVINGPAVETLLDAAPGTPQHLDAEALAHALVCPNTLRKLGREAPAGMRVLPQGGIESLALLQQSAWCYVRC</sequence>
<feature type="region of interest" description="Disordered" evidence="1">
    <location>
        <begin position="1"/>
        <end position="24"/>
    </location>
</feature>
<dbReference type="InterPro" id="IPR027396">
    <property type="entry name" value="DsrEFH-like"/>
</dbReference>
<feature type="compositionally biased region" description="Low complexity" evidence="1">
    <location>
        <begin position="1"/>
        <end position="17"/>
    </location>
</feature>
<evidence type="ECO:0000313" key="2">
    <source>
        <dbReference type="EMBL" id="AOV01117.1"/>
    </source>
</evidence>
<accession>A0ABN4SFM3</accession>
<evidence type="ECO:0000313" key="3">
    <source>
        <dbReference type="Proteomes" id="UP000095607"/>
    </source>
</evidence>
<name>A0ABN4SFM3_9BURK</name>
<dbReference type="Gene3D" id="3.40.1260.10">
    <property type="entry name" value="DsrEFH-like"/>
    <property type="match status" value="1"/>
</dbReference>
<dbReference type="EMBL" id="CP017420">
    <property type="protein sequence ID" value="AOV01117.1"/>
    <property type="molecule type" value="Genomic_DNA"/>
</dbReference>
<dbReference type="RefSeq" id="WP_046242129.1">
    <property type="nucleotide sequence ID" value="NZ_CBCSDN010000004.1"/>
</dbReference>
<keyword evidence="3" id="KW-1185">Reference proteome</keyword>
<protein>
    <recommendedName>
        <fullName evidence="4">DsrE/DsrF-like family protein</fullName>
    </recommendedName>
</protein>
<reference evidence="2 3" key="1">
    <citation type="submission" date="2016-09" db="EMBL/GenBank/DDBJ databases">
        <title>Complete genome sequence of Deltia acidovorans CM13 isolated from murine proximal colonic tissue.</title>
        <authorList>
            <person name="Saffarian A."/>
        </authorList>
    </citation>
    <scope>NUCLEOTIDE SEQUENCE [LARGE SCALE GENOMIC DNA]</scope>
    <source>
        <strain evidence="2 3">CM13</strain>
    </source>
</reference>
<dbReference type="Proteomes" id="UP000095607">
    <property type="component" value="Chromosome"/>
</dbReference>
<evidence type="ECO:0000256" key="1">
    <source>
        <dbReference type="SAM" id="MobiDB-lite"/>
    </source>
</evidence>
<proteinExistence type="predicted"/>
<evidence type="ECO:0008006" key="4">
    <source>
        <dbReference type="Google" id="ProtNLM"/>
    </source>
</evidence>
<organism evidence="2 3">
    <name type="scientific">Delftia tsuruhatensis</name>
    <dbReference type="NCBI Taxonomy" id="180282"/>
    <lineage>
        <taxon>Bacteria</taxon>
        <taxon>Pseudomonadati</taxon>
        <taxon>Pseudomonadota</taxon>
        <taxon>Betaproteobacteria</taxon>
        <taxon>Burkholderiales</taxon>
        <taxon>Comamonadaceae</taxon>
        <taxon>Delftia</taxon>
    </lineage>
</organism>
<gene>
    <name evidence="2" type="ORF">BI380_06965</name>
</gene>
<dbReference type="SUPFAM" id="SSF75169">
    <property type="entry name" value="DsrEFH-like"/>
    <property type="match status" value="1"/>
</dbReference>